<dbReference type="Proteomes" id="UP000694844">
    <property type="component" value="Chromosome 4"/>
</dbReference>
<proteinExistence type="inferred from homology"/>
<evidence type="ECO:0000313" key="13">
    <source>
        <dbReference type="RefSeq" id="XP_022334028.1"/>
    </source>
</evidence>
<dbReference type="PROSITE" id="PS50207">
    <property type="entry name" value="CASPASE_P10"/>
    <property type="match status" value="1"/>
</dbReference>
<feature type="domain" description="Caspase family p20" evidence="8">
    <location>
        <begin position="76"/>
        <end position="223"/>
    </location>
</feature>
<dbReference type="Gene3D" id="3.30.70.1470">
    <property type="entry name" value="Caspase-like"/>
    <property type="match status" value="1"/>
</dbReference>
<dbReference type="AlphaFoldDB" id="A0A8B8E2M5"/>
<evidence type="ECO:0000256" key="6">
    <source>
        <dbReference type="SAM" id="MobiDB-lite"/>
    </source>
</evidence>
<accession>A0A8B8E2M5</accession>
<evidence type="ECO:0000313" key="9">
    <source>
        <dbReference type="Proteomes" id="UP000694844"/>
    </source>
</evidence>
<dbReference type="PANTHER" id="PTHR47901:SF8">
    <property type="entry name" value="CASPASE-3"/>
    <property type="match status" value="1"/>
</dbReference>
<dbReference type="GO" id="GO:0006508">
    <property type="term" value="P:proteolysis"/>
    <property type="evidence" value="ECO:0007669"/>
    <property type="project" value="UniProtKB-KW"/>
</dbReference>
<gene>
    <name evidence="13" type="primary">LOC111131003</name>
    <name evidence="10 11 12" type="synonym">LOC111130912</name>
</gene>
<evidence type="ECO:0000313" key="11">
    <source>
        <dbReference type="RefSeq" id="XP_022333892.1"/>
    </source>
</evidence>
<keyword evidence="4" id="KW-0378">Hydrolase</keyword>
<dbReference type="GeneID" id="111131003"/>
<dbReference type="SUPFAM" id="SSF52129">
    <property type="entry name" value="Caspase-like"/>
    <property type="match status" value="1"/>
</dbReference>
<evidence type="ECO:0000313" key="12">
    <source>
        <dbReference type="RefSeq" id="XP_022333893.1"/>
    </source>
</evidence>
<dbReference type="InterPro" id="IPR029030">
    <property type="entry name" value="Caspase-like_dom_sf"/>
</dbReference>
<evidence type="ECO:0000256" key="3">
    <source>
        <dbReference type="ARBA" id="ARBA00022703"/>
    </source>
</evidence>
<evidence type="ECO:0000259" key="8">
    <source>
        <dbReference type="PROSITE" id="PS50208"/>
    </source>
</evidence>
<dbReference type="PROSITE" id="PS50208">
    <property type="entry name" value="CASPASE_P20"/>
    <property type="match status" value="1"/>
</dbReference>
<dbReference type="RefSeq" id="XP_022333893.1">
    <property type="nucleotide sequence ID" value="XM_022478185.1"/>
</dbReference>
<dbReference type="RefSeq" id="XP_022333891.1">
    <property type="nucleotide sequence ID" value="XM_022478183.1"/>
</dbReference>
<dbReference type="InterPro" id="IPR015917">
    <property type="entry name" value="Pept_C14A"/>
</dbReference>
<keyword evidence="2" id="KW-0645">Protease</keyword>
<evidence type="ECO:0000256" key="2">
    <source>
        <dbReference type="ARBA" id="ARBA00022670"/>
    </source>
</evidence>
<evidence type="ECO:0000256" key="5">
    <source>
        <dbReference type="RuleBase" id="RU003971"/>
    </source>
</evidence>
<dbReference type="Pfam" id="PF00656">
    <property type="entry name" value="Peptidase_C14"/>
    <property type="match status" value="1"/>
</dbReference>
<evidence type="ECO:0000256" key="1">
    <source>
        <dbReference type="ARBA" id="ARBA00010134"/>
    </source>
</evidence>
<dbReference type="RefSeq" id="XP_022333892.1">
    <property type="nucleotide sequence ID" value="XM_022478184.1"/>
</dbReference>
<protein>
    <submittedName>
        <fullName evidence="10 11">Caspase-3-like</fullName>
    </submittedName>
</protein>
<feature type="region of interest" description="Disordered" evidence="6">
    <location>
        <begin position="1"/>
        <end position="21"/>
    </location>
</feature>
<dbReference type="GO" id="GO:0006915">
    <property type="term" value="P:apoptotic process"/>
    <property type="evidence" value="ECO:0007669"/>
    <property type="project" value="UniProtKB-KW"/>
</dbReference>
<keyword evidence="3" id="KW-0053">Apoptosis</keyword>
<dbReference type="GO" id="GO:0004197">
    <property type="term" value="F:cysteine-type endopeptidase activity"/>
    <property type="evidence" value="ECO:0007669"/>
    <property type="project" value="InterPro"/>
</dbReference>
<dbReference type="RefSeq" id="XP_022334028.1">
    <property type="nucleotide sequence ID" value="XM_022478320.1"/>
</dbReference>
<dbReference type="PANTHER" id="PTHR47901">
    <property type="entry name" value="CASPASE RECRUITMENT DOMAIN-CONTAINING PROTEIN 18"/>
    <property type="match status" value="1"/>
</dbReference>
<evidence type="ECO:0000313" key="10">
    <source>
        <dbReference type="RefSeq" id="XP_022333891.1"/>
    </source>
</evidence>
<dbReference type="KEGG" id="cvn:111130912"/>
<comment type="similarity">
    <text evidence="1 5">Belongs to the peptidase C14A family.</text>
</comment>
<dbReference type="InterPro" id="IPR002138">
    <property type="entry name" value="Pept_C14_p10"/>
</dbReference>
<dbReference type="InterPro" id="IPR011600">
    <property type="entry name" value="Pept_C14_caspase"/>
</dbReference>
<feature type="domain" description="Caspase family p10" evidence="7">
    <location>
        <begin position="307"/>
        <end position="404"/>
    </location>
</feature>
<evidence type="ECO:0000256" key="4">
    <source>
        <dbReference type="ARBA" id="ARBA00022801"/>
    </source>
</evidence>
<dbReference type="OrthoDB" id="6137871at2759"/>
<keyword evidence="9" id="KW-1185">Reference proteome</keyword>
<dbReference type="PRINTS" id="PR00376">
    <property type="entry name" value="IL1BCENZYME"/>
</dbReference>
<sequence length="423" mass="47804">MSSRLDAGPDSNSEISGERHVATETELTSRRGVVNTYQSVEQSEIQRQEFFDGPTVIPTQDCDLGEGEFVVVDQHKPGLALLLGFETFSNGEQSRPGVVRDLQNMYQLFHTYLGFEVQTMKDLTGAECEEWIRKVTSDNDLLERISCVVMVISSHGSEEEIQKEKTPGMEFRQKEIKYYQHRISTRDGSIETSKIVNMFDNPKCRALRGKPKVFFIQACRSRTDEAKSVYDFVDSGVPIRIQSEDGYEAQPSKGPTLSTHHNPVVQCESDESRVDAKGIRAENIHFRGKRYMDLLQPAHSTMEDQIVVAPPPCLHNSVIVMASPPGKAAWSESIEGGWLIMGLYQVLMQYVRDRHKIRLLQALTRVNYFIALTLQSNTNDPSLNAMKCMPVMTHTLEKDIVIVPKNLQRIDTPPDLQNTVIQP</sequence>
<dbReference type="InterPro" id="IPR001309">
    <property type="entry name" value="Pept_C14_p20"/>
</dbReference>
<dbReference type="KEGG" id="cvn:111131003"/>
<evidence type="ECO:0000259" key="7">
    <source>
        <dbReference type="PROSITE" id="PS50207"/>
    </source>
</evidence>
<dbReference type="InterPro" id="IPR002398">
    <property type="entry name" value="Pept_C14"/>
</dbReference>
<dbReference type="Gene3D" id="3.40.50.1460">
    <property type="match status" value="1"/>
</dbReference>
<organism evidence="9 13">
    <name type="scientific">Crassostrea virginica</name>
    <name type="common">Eastern oyster</name>
    <dbReference type="NCBI Taxonomy" id="6565"/>
    <lineage>
        <taxon>Eukaryota</taxon>
        <taxon>Metazoa</taxon>
        <taxon>Spiralia</taxon>
        <taxon>Lophotrochozoa</taxon>
        <taxon>Mollusca</taxon>
        <taxon>Bivalvia</taxon>
        <taxon>Autobranchia</taxon>
        <taxon>Pteriomorphia</taxon>
        <taxon>Ostreida</taxon>
        <taxon>Ostreoidea</taxon>
        <taxon>Ostreidae</taxon>
        <taxon>Crassostrea</taxon>
    </lineage>
</organism>
<dbReference type="SMART" id="SM00115">
    <property type="entry name" value="CASc"/>
    <property type="match status" value="1"/>
</dbReference>
<name>A0A8B8E2M5_CRAVI</name>
<reference evidence="10 11" key="1">
    <citation type="submission" date="2025-04" db="UniProtKB">
        <authorList>
            <consortium name="RefSeq"/>
        </authorList>
    </citation>
    <scope>IDENTIFICATION</scope>
    <source>
        <tissue evidence="10 11">Whole sample</tissue>
    </source>
</reference>